<evidence type="ECO:0000313" key="1">
    <source>
        <dbReference type="EMBL" id="GAK48422.1"/>
    </source>
</evidence>
<dbReference type="OrthoDB" id="2326589at2"/>
<dbReference type="eggNOG" id="ENOG5030A6V">
    <property type="taxonomic scope" value="Bacteria"/>
</dbReference>
<name>A0A081BK54_9LACO</name>
<dbReference type="Pfam" id="PF09953">
    <property type="entry name" value="DUF2187"/>
    <property type="match status" value="1"/>
</dbReference>
<evidence type="ECO:0008006" key="3">
    <source>
        <dbReference type="Google" id="ProtNLM"/>
    </source>
</evidence>
<proteinExistence type="predicted"/>
<accession>A0A081BK54</accession>
<gene>
    <name evidence="1" type="ORF">LOSG293_290130</name>
</gene>
<keyword evidence="2" id="KW-1185">Reference proteome</keyword>
<dbReference type="EMBL" id="BBJM01000029">
    <property type="protein sequence ID" value="GAK48422.1"/>
    <property type="molecule type" value="Genomic_DNA"/>
</dbReference>
<protein>
    <recommendedName>
        <fullName evidence="3">DUF2187 domain-containing protein</fullName>
    </recommendedName>
</protein>
<dbReference type="AlphaFoldDB" id="A0A081BK54"/>
<dbReference type="Proteomes" id="UP000028700">
    <property type="component" value="Unassembled WGS sequence"/>
</dbReference>
<reference evidence="1" key="1">
    <citation type="journal article" date="2014" name="Genome Announc.">
        <title>Draft Genome Sequence of Lactobacillus oryzae Strain SG293T.</title>
        <authorList>
            <person name="Tanizawa Y."/>
            <person name="Fujisawa T."/>
            <person name="Mochizuki T."/>
            <person name="Kaminuma E."/>
            <person name="Nakamura Y."/>
            <person name="Tohno M."/>
        </authorList>
    </citation>
    <scope>NUCLEOTIDE SEQUENCE [LARGE SCALE GENOMIC DNA]</scope>
    <source>
        <strain evidence="1">SG293</strain>
    </source>
</reference>
<comment type="caution">
    <text evidence="1">The sequence shown here is derived from an EMBL/GenBank/DDBJ whole genome shotgun (WGS) entry which is preliminary data.</text>
</comment>
<dbReference type="InterPro" id="IPR018690">
    <property type="entry name" value="DUF2187"/>
</dbReference>
<sequence length="78" mass="8858">MNIGDEVSFTLDGETFTGFVDKAYQNSYLVTFESDNTEIVDKYHDRVVINNKKLKLIKAAPQPEVDPNEEDENADSED</sequence>
<dbReference type="STRING" id="1291743.LOSG293_290130"/>
<organism evidence="1 2">
    <name type="scientific">Secundilactobacillus oryzae JCM 18671</name>
    <dbReference type="NCBI Taxonomy" id="1291743"/>
    <lineage>
        <taxon>Bacteria</taxon>
        <taxon>Bacillati</taxon>
        <taxon>Bacillota</taxon>
        <taxon>Bacilli</taxon>
        <taxon>Lactobacillales</taxon>
        <taxon>Lactobacillaceae</taxon>
        <taxon>Secundilactobacillus</taxon>
    </lineage>
</organism>
<dbReference type="RefSeq" id="WP_034528986.1">
    <property type="nucleotide sequence ID" value="NZ_BBAZ01000028.1"/>
</dbReference>
<evidence type="ECO:0000313" key="2">
    <source>
        <dbReference type="Proteomes" id="UP000028700"/>
    </source>
</evidence>